<organism evidence="2 3">
    <name type="scientific">Streptomyces rhizosphaericola</name>
    <dbReference type="NCBI Taxonomy" id="2564098"/>
    <lineage>
        <taxon>Bacteria</taxon>
        <taxon>Bacillati</taxon>
        <taxon>Actinomycetota</taxon>
        <taxon>Actinomycetes</taxon>
        <taxon>Kitasatosporales</taxon>
        <taxon>Streptomycetaceae</taxon>
        <taxon>Streptomyces</taxon>
    </lineage>
</organism>
<evidence type="ECO:0000313" key="3">
    <source>
        <dbReference type="Proteomes" id="UP000306274"/>
    </source>
</evidence>
<comment type="caution">
    <text evidence="2">The sequence shown here is derived from an EMBL/GenBank/DDBJ whole genome shotgun (WGS) entry which is preliminary data.</text>
</comment>
<accession>A0ABY2P7T8</accession>
<feature type="region of interest" description="Disordered" evidence="1">
    <location>
        <begin position="1"/>
        <end position="28"/>
    </location>
</feature>
<feature type="non-terminal residue" evidence="2">
    <location>
        <position position="1"/>
    </location>
</feature>
<name>A0ABY2P7T8_9ACTN</name>
<reference evidence="2 3" key="1">
    <citation type="submission" date="2019-04" db="EMBL/GenBank/DDBJ databases">
        <title>Streptomyces rhizosphaericola sp. nov., an actinobacterium isolated from the wheat rhizosphere.</title>
        <authorList>
            <person name="Vargas Hoyos H.A."/>
            <person name="Santos S.N."/>
            <person name="Genuario D.B."/>
            <person name="Melo I.S."/>
            <person name="Da Silva L.J."/>
            <person name="Da Silva F.S.P."/>
            <person name="Zucchi T.D."/>
        </authorList>
    </citation>
    <scope>NUCLEOTIDE SEQUENCE [LARGE SCALE GENOMIC DNA]</scope>
    <source>
        <strain evidence="2 3">1AS2c</strain>
    </source>
</reference>
<dbReference type="EMBL" id="SRZK01000398">
    <property type="protein sequence ID" value="TGZ03071.1"/>
    <property type="molecule type" value="Genomic_DNA"/>
</dbReference>
<protein>
    <submittedName>
        <fullName evidence="2">DUF4383 domain-containing protein</fullName>
    </submittedName>
</protein>
<dbReference type="Proteomes" id="UP000306274">
    <property type="component" value="Unassembled WGS sequence"/>
</dbReference>
<gene>
    <name evidence="2" type="ORF">E5Z02_27790</name>
</gene>
<keyword evidence="3" id="KW-1185">Reference proteome</keyword>
<sequence>DGPPRLTGGAGARPATRSTGHRLPGAGA</sequence>
<evidence type="ECO:0000256" key="1">
    <source>
        <dbReference type="SAM" id="MobiDB-lite"/>
    </source>
</evidence>
<proteinExistence type="predicted"/>
<evidence type="ECO:0000313" key="2">
    <source>
        <dbReference type="EMBL" id="TGZ03071.1"/>
    </source>
</evidence>